<organism evidence="1 2">
    <name type="scientific">Thalassococcus lentus</name>
    <dbReference type="NCBI Taxonomy" id="1210524"/>
    <lineage>
        <taxon>Bacteria</taxon>
        <taxon>Pseudomonadati</taxon>
        <taxon>Pseudomonadota</taxon>
        <taxon>Alphaproteobacteria</taxon>
        <taxon>Rhodobacterales</taxon>
        <taxon>Roseobacteraceae</taxon>
        <taxon>Thalassococcus</taxon>
    </lineage>
</organism>
<reference evidence="1 2" key="1">
    <citation type="submission" date="2023-01" db="EMBL/GenBank/DDBJ databases">
        <title>Thalassococcus onchidii sp. nov., isolated from a marine invertebrate from the South China Sea.</title>
        <authorList>
            <person name="Xu S."/>
            <person name="Liu Z."/>
            <person name="Xu Y."/>
        </authorList>
    </citation>
    <scope>NUCLEOTIDE SEQUENCE [LARGE SCALE GENOMIC DNA]</scope>
    <source>
        <strain evidence="1 2">KCTC 32084</strain>
    </source>
</reference>
<proteinExistence type="predicted"/>
<name>A0ABT4XSP3_9RHOB</name>
<protein>
    <recommendedName>
        <fullName evidence="3">Glycosyl transferase family 28 C-terminal domain-containing protein</fullName>
    </recommendedName>
</protein>
<evidence type="ECO:0000313" key="1">
    <source>
        <dbReference type="EMBL" id="MDA7424961.1"/>
    </source>
</evidence>
<comment type="caution">
    <text evidence="1">The sequence shown here is derived from an EMBL/GenBank/DDBJ whole genome shotgun (WGS) entry which is preliminary data.</text>
</comment>
<dbReference type="EMBL" id="JAQIOY010000003">
    <property type="protein sequence ID" value="MDA7424961.1"/>
    <property type="molecule type" value="Genomic_DNA"/>
</dbReference>
<evidence type="ECO:0000313" key="2">
    <source>
        <dbReference type="Proteomes" id="UP001210720"/>
    </source>
</evidence>
<dbReference type="Gene3D" id="3.40.50.11190">
    <property type="match status" value="1"/>
</dbReference>
<gene>
    <name evidence="1" type="ORF">PFY00_09505</name>
</gene>
<dbReference type="SUPFAM" id="SSF53756">
    <property type="entry name" value="UDP-Glycosyltransferase/glycogen phosphorylase"/>
    <property type="match status" value="1"/>
</dbReference>
<dbReference type="PANTHER" id="PTHR21015:SF22">
    <property type="entry name" value="GLYCOSYLTRANSFERASE"/>
    <property type="match status" value="1"/>
</dbReference>
<sequence>MTGARLLIDFAGSDPVAGLLAAQIGADGTLQTVTASHTFGPQDTVWFCSQNGFFDAVDRCQSTGATVNVIVRRAAKSPARHHPLQYDLLKTLVAKVSGFSLRLFALGEAAATEIRASGLECEPLVSPQGGGAQTFGRAEFNASQSRFRLLSENRDSVLDFDAINWARLARDYRLSAVQEDPPDLIDIAEFANRLPAKQPADRSDFLFVTPNGVGLGHLTRQLAIAKELQNASPDPDQVKIAFWCFSRAATIIQRAGYSVFLRHNADHLGADTPPWQQWETQAFAHHLRHSRPTAVIADGSRIEPFIVDAMKQPGCHHARLFWIRRGMWRADADDRSLADVRFCDRVLIPGDLASAADPGATARSNPHPAGLSSLVTTAPVVLSKPDDRLTRRAARRALGIGIGRGKTCLVSLGGEAFARTSIIHDKLIEAARKARVRLIWAQSPMAARPSVDNDNEERVSLYPVTPYLAAFDGVVAATGYNTFHELMLQCTCPVLFVPTTNERLDDQAARARFASEQGWAEILEHETGEEEEAKLDAFFQQLRQSQPVSRPALRRDGAIEMATEILNATTARGTS</sequence>
<keyword evidence="2" id="KW-1185">Reference proteome</keyword>
<dbReference type="PANTHER" id="PTHR21015">
    <property type="entry name" value="UDP-N-ACETYLGLUCOSAMINE--N-ACETYLMURAMYL-(PENTAPEPTIDE) PYROPHOSPHORYL-UNDECAPRENOL N-ACETYLGLUCOSAMINE TRANSFERASE 1"/>
    <property type="match status" value="1"/>
</dbReference>
<dbReference type="RefSeq" id="WP_271432320.1">
    <property type="nucleotide sequence ID" value="NZ_JAQIOY010000003.1"/>
</dbReference>
<accession>A0ABT4XSP3</accession>
<dbReference type="Gene3D" id="3.40.50.2000">
    <property type="entry name" value="Glycogen Phosphorylase B"/>
    <property type="match status" value="1"/>
</dbReference>
<dbReference type="Proteomes" id="UP001210720">
    <property type="component" value="Unassembled WGS sequence"/>
</dbReference>
<evidence type="ECO:0008006" key="3">
    <source>
        <dbReference type="Google" id="ProtNLM"/>
    </source>
</evidence>